<feature type="domain" description="PIN" evidence="5">
    <location>
        <begin position="8"/>
        <end position="149"/>
    </location>
</feature>
<dbReference type="InterPro" id="IPR002716">
    <property type="entry name" value="PIN_dom"/>
</dbReference>
<dbReference type="SUPFAM" id="SSF52540">
    <property type="entry name" value="P-loop containing nucleoside triphosphate hydrolases"/>
    <property type="match status" value="1"/>
</dbReference>
<evidence type="ECO:0000256" key="3">
    <source>
        <dbReference type="ARBA" id="ARBA00022840"/>
    </source>
</evidence>
<organism evidence="6 7">
    <name type="scientific">endosymbiont of Escarpia spicata</name>
    <dbReference type="NCBI Taxonomy" id="2200908"/>
    <lineage>
        <taxon>Bacteria</taxon>
        <taxon>Pseudomonadati</taxon>
        <taxon>Pseudomonadota</taxon>
        <taxon>Gammaproteobacteria</taxon>
        <taxon>sulfur-oxidizing symbionts</taxon>
    </lineage>
</organism>
<proteinExistence type="inferred from homology"/>
<dbReference type="GO" id="GO:0005524">
    <property type="term" value="F:ATP binding"/>
    <property type="evidence" value="ECO:0007669"/>
    <property type="project" value="UniProtKB-KW"/>
</dbReference>
<dbReference type="CDD" id="cd09883">
    <property type="entry name" value="PIN_VapC_PhoHL-ATPase"/>
    <property type="match status" value="1"/>
</dbReference>
<dbReference type="Pfam" id="PF02562">
    <property type="entry name" value="PhoH"/>
    <property type="match status" value="1"/>
</dbReference>
<dbReference type="InterPro" id="IPR003714">
    <property type="entry name" value="PhoH"/>
</dbReference>
<dbReference type="AlphaFoldDB" id="A0A370DSS3"/>
<name>A0A370DSS3_9GAMM</name>
<dbReference type="Pfam" id="PF13638">
    <property type="entry name" value="PIN_4"/>
    <property type="match status" value="1"/>
</dbReference>
<dbReference type="GO" id="GO:0005829">
    <property type="term" value="C:cytosol"/>
    <property type="evidence" value="ECO:0007669"/>
    <property type="project" value="TreeGrafter"/>
</dbReference>
<dbReference type="Proteomes" id="UP000254771">
    <property type="component" value="Unassembled WGS sequence"/>
</dbReference>
<keyword evidence="3" id="KW-0067">ATP-binding</keyword>
<dbReference type="InterPro" id="IPR051451">
    <property type="entry name" value="PhoH2-like"/>
</dbReference>
<dbReference type="SUPFAM" id="SSF88723">
    <property type="entry name" value="PIN domain-like"/>
    <property type="match status" value="1"/>
</dbReference>
<protein>
    <submittedName>
        <fullName evidence="6">Phosphate starvation-inducible protein PhoH</fullName>
    </submittedName>
</protein>
<dbReference type="Gene3D" id="3.40.50.300">
    <property type="entry name" value="P-loop containing nucleotide triphosphate hydrolases"/>
    <property type="match status" value="1"/>
</dbReference>
<dbReference type="EMBL" id="QFXE01000005">
    <property type="protein sequence ID" value="RDH87601.1"/>
    <property type="molecule type" value="Genomic_DNA"/>
</dbReference>
<dbReference type="InterPro" id="IPR029060">
    <property type="entry name" value="PIN-like_dom_sf"/>
</dbReference>
<dbReference type="PANTHER" id="PTHR30473:SF2">
    <property type="entry name" value="PIN DOMAIN-CONTAINING PROTEIN"/>
    <property type="match status" value="1"/>
</dbReference>
<keyword evidence="2" id="KW-0547">Nucleotide-binding</keyword>
<comment type="similarity">
    <text evidence="1">Belongs to the PhoH family.</text>
</comment>
<dbReference type="InterPro" id="IPR027417">
    <property type="entry name" value="P-loop_NTPase"/>
</dbReference>
<evidence type="ECO:0000256" key="2">
    <source>
        <dbReference type="ARBA" id="ARBA00022741"/>
    </source>
</evidence>
<evidence type="ECO:0000259" key="5">
    <source>
        <dbReference type="SMART" id="SM00670"/>
    </source>
</evidence>
<dbReference type="Gene3D" id="3.40.50.1010">
    <property type="entry name" value="5'-nuclease"/>
    <property type="match status" value="1"/>
</dbReference>
<evidence type="ECO:0000256" key="1">
    <source>
        <dbReference type="ARBA" id="ARBA00010393"/>
    </source>
</evidence>
<sequence length="468" mass="52849">MSEEENNRLFVLDTNVLMHDPTALFRFKEHDIFLPMVVLEELDKGKKGMSEVARNVRQTSRFLDELMCGIDGSEINLGLPLNTLQLNGNHADSVTGRLFFQTTPVISHLPDSLPGNTPDNNILATAMGLQEAHPHKLVILVSKDINLRIKAAVLGIRAEDYSNDQVLDDVNLLYRGEEKLPDDFWDHHTKEVEAWQEEGRTFYRVSGPDAREWYPSQCLYLEGDHGIEGIVRRREGDDAIIELVDDFRHQKHTVWGINARNREQNFALNMLLDPELDFVTLLGTAGTGKTLLTLAAGLMQTLDQNLYREIIMTRGTVPVGEDIGFLPGTEEEKMTPWMGALMDNLEVLTQTEGGEWGRAATEDLLRSRIRIHSLNFMRGRTFLNKYIILDEAQNLTPKQMKTLITRAGPGTKIVCLGNVAQIDTPYLTETTSGLTYAVDRFKNWPHSGHITLLRGERSRLADFASNNL</sequence>
<comment type="similarity">
    <text evidence="4">In the N-terminal section; belongs to the PINc/VapC protein family.</text>
</comment>
<keyword evidence="7" id="KW-1185">Reference proteome</keyword>
<evidence type="ECO:0000313" key="7">
    <source>
        <dbReference type="Proteomes" id="UP000254771"/>
    </source>
</evidence>
<dbReference type="FunFam" id="3.40.50.300:FF:000013">
    <property type="entry name" value="PhoH family ATPase"/>
    <property type="match status" value="1"/>
</dbReference>
<comment type="caution">
    <text evidence="6">The sequence shown here is derived from an EMBL/GenBank/DDBJ whole genome shotgun (WGS) entry which is preliminary data.</text>
</comment>
<dbReference type="PANTHER" id="PTHR30473">
    <property type="entry name" value="PROTEIN PHOH"/>
    <property type="match status" value="1"/>
</dbReference>
<accession>A0A370DSS3</accession>
<gene>
    <name evidence="6" type="ORF">DIZ78_03275</name>
</gene>
<dbReference type="SMART" id="SM00670">
    <property type="entry name" value="PINc"/>
    <property type="match status" value="1"/>
</dbReference>
<evidence type="ECO:0000313" key="6">
    <source>
        <dbReference type="EMBL" id="RDH87601.1"/>
    </source>
</evidence>
<evidence type="ECO:0000256" key="4">
    <source>
        <dbReference type="ARBA" id="ARBA00046345"/>
    </source>
</evidence>
<reference evidence="6 7" key="1">
    <citation type="journal article" date="2018" name="ISME J.">
        <title>Endosymbiont genomes yield clues of tubeworm success.</title>
        <authorList>
            <person name="Li Y."/>
            <person name="Liles M.R."/>
            <person name="Halanych K.M."/>
        </authorList>
    </citation>
    <scope>NUCLEOTIDE SEQUENCE [LARGE SCALE GENOMIC DNA]</scope>
    <source>
        <strain evidence="6">A1462</strain>
    </source>
</reference>